<evidence type="ECO:0000256" key="5">
    <source>
        <dbReference type="ARBA" id="ARBA00048391"/>
    </source>
</evidence>
<dbReference type="NCBIfam" id="TIGR00536">
    <property type="entry name" value="hemK_fam"/>
    <property type="match status" value="1"/>
</dbReference>
<dbReference type="InterPro" id="IPR002052">
    <property type="entry name" value="DNA_methylase_N6_adenine_CS"/>
</dbReference>
<keyword evidence="8" id="KW-1185">Reference proteome</keyword>
<evidence type="ECO:0000313" key="7">
    <source>
        <dbReference type="EMBL" id="TFY89669.1"/>
    </source>
</evidence>
<keyword evidence="3 7" id="KW-0808">Transferase</keyword>
<dbReference type="GO" id="GO:0032259">
    <property type="term" value="P:methylation"/>
    <property type="evidence" value="ECO:0007669"/>
    <property type="project" value="UniProtKB-KW"/>
</dbReference>
<dbReference type="OrthoDB" id="9800643at2"/>
<keyword evidence="2 7" id="KW-0489">Methyltransferase</keyword>
<dbReference type="CDD" id="cd02440">
    <property type="entry name" value="AdoMet_MTases"/>
    <property type="match status" value="1"/>
</dbReference>
<comment type="caution">
    <text evidence="7">The sequence shown here is derived from an EMBL/GenBank/DDBJ whole genome shotgun (WGS) entry which is preliminary data.</text>
</comment>
<dbReference type="GO" id="GO:0003676">
    <property type="term" value="F:nucleic acid binding"/>
    <property type="evidence" value="ECO:0007669"/>
    <property type="project" value="InterPro"/>
</dbReference>
<evidence type="ECO:0000259" key="6">
    <source>
        <dbReference type="Pfam" id="PF05175"/>
    </source>
</evidence>
<dbReference type="Gene3D" id="3.40.50.150">
    <property type="entry name" value="Vaccinia Virus protein VP39"/>
    <property type="match status" value="1"/>
</dbReference>
<dbReference type="EC" id="2.1.1.297" evidence="1"/>
<dbReference type="Pfam" id="PF05175">
    <property type="entry name" value="MTS"/>
    <property type="match status" value="1"/>
</dbReference>
<evidence type="ECO:0000256" key="3">
    <source>
        <dbReference type="ARBA" id="ARBA00022679"/>
    </source>
</evidence>
<comment type="catalytic activity">
    <reaction evidence="5">
        <text>L-glutaminyl-[peptide chain release factor] + S-adenosyl-L-methionine = N(5)-methyl-L-glutaminyl-[peptide chain release factor] + S-adenosyl-L-homocysteine + H(+)</text>
        <dbReference type="Rhea" id="RHEA:42896"/>
        <dbReference type="Rhea" id="RHEA-COMP:10271"/>
        <dbReference type="Rhea" id="RHEA-COMP:10272"/>
        <dbReference type="ChEBI" id="CHEBI:15378"/>
        <dbReference type="ChEBI" id="CHEBI:30011"/>
        <dbReference type="ChEBI" id="CHEBI:57856"/>
        <dbReference type="ChEBI" id="CHEBI:59789"/>
        <dbReference type="ChEBI" id="CHEBI:61891"/>
        <dbReference type="EC" id="2.1.1.297"/>
    </reaction>
</comment>
<evidence type="ECO:0000256" key="2">
    <source>
        <dbReference type="ARBA" id="ARBA00022603"/>
    </source>
</evidence>
<dbReference type="InterPro" id="IPR004556">
    <property type="entry name" value="HemK-like"/>
</dbReference>
<dbReference type="RefSeq" id="WP_135310093.1">
    <property type="nucleotide sequence ID" value="NZ_QUZT01000048.1"/>
</dbReference>
<dbReference type="InterPro" id="IPR050320">
    <property type="entry name" value="N5-glutamine_MTase"/>
</dbReference>
<dbReference type="Proteomes" id="UP000297734">
    <property type="component" value="Unassembled WGS sequence"/>
</dbReference>
<evidence type="ECO:0000313" key="8">
    <source>
        <dbReference type="Proteomes" id="UP000297734"/>
    </source>
</evidence>
<dbReference type="InterPro" id="IPR007848">
    <property type="entry name" value="Small_mtfrase_dom"/>
</dbReference>
<dbReference type="EMBL" id="QUZT01000048">
    <property type="protein sequence ID" value="TFY89669.1"/>
    <property type="molecule type" value="Genomic_DNA"/>
</dbReference>
<dbReference type="InterPro" id="IPR029063">
    <property type="entry name" value="SAM-dependent_MTases_sf"/>
</dbReference>
<sequence>MSLGKYEEEAIILARAQLEAADIWDPEGDLNSLVDRFIVRSDKQRALNEFTLAVSERCSRIPLGHILGTVEFDELQLVIGSGVFIPRPHSIVIHKWLDGTELATGTRVLDLCAGSGAIGLAIARRRPDLNVTCVEFEEVAFSYLKRNINRLSTKQMHIDALQADVRDKNAFAHLSHKVGLIVANPPYVPQHIQLQPEWSEHHPTTAVYSGTDGLDLTRQITALAIMLLTPDGWLVIEHGEDQANAIRDLFEKYQLTEVRTVIDRDASDITGRSVMTVGRLLNNVR</sequence>
<dbReference type="PANTHER" id="PTHR18895:SF74">
    <property type="entry name" value="MTRF1L RELEASE FACTOR GLUTAMINE METHYLTRANSFERASE"/>
    <property type="match status" value="1"/>
</dbReference>
<protein>
    <recommendedName>
        <fullName evidence="1">peptide chain release factor N(5)-glutamine methyltransferase</fullName>
        <ecNumber evidence="1">2.1.1.297</ecNumber>
    </recommendedName>
</protein>
<dbReference type="AlphaFoldDB" id="A0A4Z0AU26"/>
<name>A0A4Z0AU26_9PSED</name>
<dbReference type="GO" id="GO:0102559">
    <property type="term" value="F:peptide chain release factor N(5)-glutamine methyltransferase activity"/>
    <property type="evidence" value="ECO:0007669"/>
    <property type="project" value="UniProtKB-EC"/>
</dbReference>
<evidence type="ECO:0000256" key="4">
    <source>
        <dbReference type="ARBA" id="ARBA00022691"/>
    </source>
</evidence>
<proteinExistence type="predicted"/>
<gene>
    <name evidence="7" type="ORF">DYL61_22135</name>
</gene>
<accession>A0A4Z0AU26</accession>
<dbReference type="PROSITE" id="PS00092">
    <property type="entry name" value="N6_MTASE"/>
    <property type="match status" value="1"/>
</dbReference>
<dbReference type="PANTHER" id="PTHR18895">
    <property type="entry name" value="HEMK METHYLTRANSFERASE"/>
    <property type="match status" value="1"/>
</dbReference>
<reference evidence="7 8" key="1">
    <citation type="journal article" date="2019" name="Syst. Appl. Microbiol.">
        <title>New species of pathogenic Pseudomonas isolated from citrus in Tunisia: Proposal of Pseudomonas kairouanensis sp. nov. and Pseudomonas nabeulensis sp. nov.</title>
        <authorList>
            <person name="Oueslati M."/>
            <person name="Mulet M."/>
            <person name="Gomila M."/>
            <person name="Berge O."/>
            <person name="Hajlaoui M.R."/>
            <person name="Lalucat J."/>
            <person name="Sadfi-Zouaoui N."/>
            <person name="Garcia-Valdes E."/>
        </authorList>
    </citation>
    <scope>NUCLEOTIDE SEQUENCE [LARGE SCALE GENOMIC DNA]</scope>
    <source>
        <strain evidence="7 8">E10B</strain>
    </source>
</reference>
<feature type="domain" description="Methyltransferase small" evidence="6">
    <location>
        <begin position="104"/>
        <end position="190"/>
    </location>
</feature>
<dbReference type="SUPFAM" id="SSF53335">
    <property type="entry name" value="S-adenosyl-L-methionine-dependent methyltransferases"/>
    <property type="match status" value="1"/>
</dbReference>
<evidence type="ECO:0000256" key="1">
    <source>
        <dbReference type="ARBA" id="ARBA00012771"/>
    </source>
</evidence>
<organism evidence="7 8">
    <name type="scientific">Pseudomonas nabeulensis</name>
    <dbReference type="NCBI Taxonomy" id="2293833"/>
    <lineage>
        <taxon>Bacteria</taxon>
        <taxon>Pseudomonadati</taxon>
        <taxon>Pseudomonadota</taxon>
        <taxon>Gammaproteobacteria</taxon>
        <taxon>Pseudomonadales</taxon>
        <taxon>Pseudomonadaceae</taxon>
        <taxon>Pseudomonas</taxon>
    </lineage>
</organism>
<keyword evidence="4" id="KW-0949">S-adenosyl-L-methionine</keyword>